<protein>
    <submittedName>
        <fullName evidence="1">Uncharacterized protein</fullName>
    </submittedName>
</protein>
<sequence>MRQAWGLPFGERISDIAEVKAQEKQINKQDIALQFFMRSDLKEFCVESQQNGFKYNQAVVRIKPTFQNTTSLSDAPGLGVAVRRANLRYSRIEGTGKINKQIRYCTSIFHEI</sequence>
<dbReference type="EMBL" id="SNRW01003729">
    <property type="protein sequence ID" value="KAA6389058.1"/>
    <property type="molecule type" value="Genomic_DNA"/>
</dbReference>
<proteinExistence type="predicted"/>
<gene>
    <name evidence="1" type="ORF">EZS28_015414</name>
</gene>
<accession>A0A5J4W2L9</accession>
<dbReference type="Proteomes" id="UP000324800">
    <property type="component" value="Unassembled WGS sequence"/>
</dbReference>
<organism evidence="1 2">
    <name type="scientific">Streblomastix strix</name>
    <dbReference type="NCBI Taxonomy" id="222440"/>
    <lineage>
        <taxon>Eukaryota</taxon>
        <taxon>Metamonada</taxon>
        <taxon>Preaxostyla</taxon>
        <taxon>Oxymonadida</taxon>
        <taxon>Streblomastigidae</taxon>
        <taxon>Streblomastix</taxon>
    </lineage>
</organism>
<reference evidence="1 2" key="1">
    <citation type="submission" date="2019-03" db="EMBL/GenBank/DDBJ databases">
        <title>Single cell metagenomics reveals metabolic interactions within the superorganism composed of flagellate Streblomastix strix and complex community of Bacteroidetes bacteria on its surface.</title>
        <authorList>
            <person name="Treitli S.C."/>
            <person name="Kolisko M."/>
            <person name="Husnik F."/>
            <person name="Keeling P."/>
            <person name="Hampl V."/>
        </authorList>
    </citation>
    <scope>NUCLEOTIDE SEQUENCE [LARGE SCALE GENOMIC DNA]</scope>
    <source>
        <strain evidence="1">ST1C</strain>
    </source>
</reference>
<evidence type="ECO:0000313" key="1">
    <source>
        <dbReference type="EMBL" id="KAA6389058.1"/>
    </source>
</evidence>
<evidence type="ECO:0000313" key="2">
    <source>
        <dbReference type="Proteomes" id="UP000324800"/>
    </source>
</evidence>
<name>A0A5J4W2L9_9EUKA</name>
<dbReference type="AlphaFoldDB" id="A0A5J4W2L9"/>
<comment type="caution">
    <text evidence="1">The sequence shown here is derived from an EMBL/GenBank/DDBJ whole genome shotgun (WGS) entry which is preliminary data.</text>
</comment>